<gene>
    <name evidence="1" type="ORF">PTD2_18560</name>
</gene>
<evidence type="ECO:0000313" key="1">
    <source>
        <dbReference type="EMBL" id="EAR27852.1"/>
    </source>
</evidence>
<name>A4CBW5_9GAMM</name>
<evidence type="ECO:0000313" key="2">
    <source>
        <dbReference type="Proteomes" id="UP000006201"/>
    </source>
</evidence>
<protein>
    <submittedName>
        <fullName evidence="1">Uncharacterized protein</fullName>
    </submittedName>
</protein>
<reference evidence="1 2" key="1">
    <citation type="submission" date="2006-02" db="EMBL/GenBank/DDBJ databases">
        <authorList>
            <person name="Moran M.A."/>
            <person name="Kjelleberg S."/>
            <person name="Egan S."/>
            <person name="Saunders N."/>
            <person name="Thomas T."/>
            <person name="Ferriera S."/>
            <person name="Johnson J."/>
            <person name="Kravitz S."/>
            <person name="Halpern A."/>
            <person name="Remington K."/>
            <person name="Beeson K."/>
            <person name="Tran B."/>
            <person name="Rogers Y.-H."/>
            <person name="Friedman R."/>
            <person name="Venter J.C."/>
        </authorList>
    </citation>
    <scope>NUCLEOTIDE SEQUENCE [LARGE SCALE GENOMIC DNA]</scope>
    <source>
        <strain evidence="1 2">D2</strain>
    </source>
</reference>
<proteinExistence type="predicted"/>
<dbReference type="AlphaFoldDB" id="A4CBW5"/>
<accession>A4CBW5</accession>
<sequence length="43" mass="4967">MACQQIFYKDWTANGLKLPIGERFISPTKREGFTDQVGLHLQK</sequence>
<dbReference type="STRING" id="87626.PTD2_18560"/>
<keyword evidence="2" id="KW-1185">Reference proteome</keyword>
<dbReference type="EMBL" id="AAOH01000005">
    <property type="protein sequence ID" value="EAR27852.1"/>
    <property type="molecule type" value="Genomic_DNA"/>
</dbReference>
<organism evidence="1 2">
    <name type="scientific">Pseudoalteromonas tunicata D2</name>
    <dbReference type="NCBI Taxonomy" id="87626"/>
    <lineage>
        <taxon>Bacteria</taxon>
        <taxon>Pseudomonadati</taxon>
        <taxon>Pseudomonadota</taxon>
        <taxon>Gammaproteobacteria</taxon>
        <taxon>Alteromonadales</taxon>
        <taxon>Pseudoalteromonadaceae</taxon>
        <taxon>Pseudoalteromonas</taxon>
    </lineage>
</organism>
<dbReference type="Proteomes" id="UP000006201">
    <property type="component" value="Unassembled WGS sequence"/>
</dbReference>
<comment type="caution">
    <text evidence="1">The sequence shown here is derived from an EMBL/GenBank/DDBJ whole genome shotgun (WGS) entry which is preliminary data.</text>
</comment>
<dbReference type="HOGENOM" id="CLU_3238483_0_0_6"/>